<keyword evidence="6" id="KW-1185">Reference proteome</keyword>
<feature type="region of interest" description="Disordered" evidence="4">
    <location>
        <begin position="369"/>
        <end position="391"/>
    </location>
</feature>
<dbReference type="InterPro" id="IPR002110">
    <property type="entry name" value="Ankyrin_rpt"/>
</dbReference>
<dbReference type="Proteomes" id="UP000051952">
    <property type="component" value="Unassembled WGS sequence"/>
</dbReference>
<dbReference type="InterPro" id="IPR036770">
    <property type="entry name" value="Ankyrin_rpt-contain_sf"/>
</dbReference>
<dbReference type="PANTHER" id="PTHR24123:SF141">
    <property type="entry name" value="ANKYRIN 2, ISOFORM U"/>
    <property type="match status" value="1"/>
</dbReference>
<dbReference type="Pfam" id="PF12796">
    <property type="entry name" value="Ank_2"/>
    <property type="match status" value="1"/>
</dbReference>
<dbReference type="InterPro" id="IPR051165">
    <property type="entry name" value="Multifunctional_ANK_Repeat"/>
</dbReference>
<dbReference type="PROSITE" id="PS50297">
    <property type="entry name" value="ANK_REP_REGION"/>
    <property type="match status" value="2"/>
</dbReference>
<dbReference type="Gene3D" id="1.25.40.20">
    <property type="entry name" value="Ankyrin repeat-containing domain"/>
    <property type="match status" value="2"/>
</dbReference>
<proteinExistence type="predicted"/>
<evidence type="ECO:0000313" key="5">
    <source>
        <dbReference type="EMBL" id="CUG06110.1"/>
    </source>
</evidence>
<dbReference type="EMBL" id="CYKH01000561">
    <property type="protein sequence ID" value="CUG06110.1"/>
    <property type="molecule type" value="Genomic_DNA"/>
</dbReference>
<feature type="repeat" description="ANK" evidence="3">
    <location>
        <begin position="713"/>
        <end position="741"/>
    </location>
</feature>
<gene>
    <name evidence="5" type="ORF">BSAL_71665</name>
</gene>
<name>A0A0S4IWV1_BODSA</name>
<keyword evidence="1" id="KW-0677">Repeat</keyword>
<evidence type="ECO:0000256" key="3">
    <source>
        <dbReference type="PROSITE-ProRule" id="PRU00023"/>
    </source>
</evidence>
<evidence type="ECO:0000256" key="2">
    <source>
        <dbReference type="ARBA" id="ARBA00023043"/>
    </source>
</evidence>
<evidence type="ECO:0000313" key="6">
    <source>
        <dbReference type="Proteomes" id="UP000051952"/>
    </source>
</evidence>
<reference evidence="6" key="1">
    <citation type="submission" date="2015-09" db="EMBL/GenBank/DDBJ databases">
        <authorList>
            <consortium name="Pathogen Informatics"/>
        </authorList>
    </citation>
    <scope>NUCLEOTIDE SEQUENCE [LARGE SCALE GENOMIC DNA]</scope>
    <source>
        <strain evidence="6">Lake Konstanz</strain>
    </source>
</reference>
<evidence type="ECO:0008006" key="7">
    <source>
        <dbReference type="Google" id="ProtNLM"/>
    </source>
</evidence>
<feature type="region of interest" description="Disordered" evidence="4">
    <location>
        <begin position="801"/>
        <end position="845"/>
    </location>
</feature>
<dbReference type="OrthoDB" id="1585644at2759"/>
<dbReference type="SMART" id="SM00248">
    <property type="entry name" value="ANK"/>
    <property type="match status" value="7"/>
</dbReference>
<accession>A0A0S4IWV1</accession>
<feature type="compositionally biased region" description="Polar residues" evidence="4">
    <location>
        <begin position="369"/>
        <end position="383"/>
    </location>
</feature>
<dbReference type="PANTHER" id="PTHR24123">
    <property type="entry name" value="ANKYRIN REPEAT-CONTAINING"/>
    <property type="match status" value="1"/>
</dbReference>
<protein>
    <recommendedName>
        <fullName evidence="7">Ankyrin repeat protein</fullName>
    </recommendedName>
</protein>
<dbReference type="VEuPathDB" id="TriTrypDB:BSAL_71665"/>
<feature type="repeat" description="ANK" evidence="3">
    <location>
        <begin position="194"/>
        <end position="226"/>
    </location>
</feature>
<dbReference type="Pfam" id="PF13606">
    <property type="entry name" value="Ank_3"/>
    <property type="match status" value="1"/>
</dbReference>
<dbReference type="PROSITE" id="PS50088">
    <property type="entry name" value="ANK_REPEAT"/>
    <property type="match status" value="2"/>
</dbReference>
<sequence length="1227" mass="131551">MSDSSLQLPQSPLVAQYRRVWGLEHNEAFSNLTPFLPSTLLSRAAEAGKDIALLRKEPELLQLVVDEPQTPQISNVANNDELFIAAGDVEGNIKHIKNILERDYNSKFPVVLDELGASVLHYAAILPSSSRDTSSNAILEYLLSLESAADWVTHKNAAGMTPLMAACAVGSITAAELLLTKRSDELHVNATSAHGCSALHIAVDGGHEDLSLLLIKHGASVFSRASFCIDKSRAIRPPHVSAVLLEFGITPIELASLKQTKIEEFDFASTLIEASLLALGSGNKNPAASSASTPTASSRSRQPLRLLTAQKKRAIAQSLLAEGFSSAKIDEVRQLLVDMLGDASLFTDADLNDVVETLDTTSIHTSTVLSQSEDFQSENSSDATTRKNRRSPSEISNVQFFQQITGASFEEIRQLTLDAGAAASISTLGHLLLHSHHGTLPTCVRQLLSDFVASVEVSLETLQLVVELQPIFASIGSSKLSVNNSLSAKVIVFVSHDVRHASSQLRQRAALVITSAQGEEGVDFITFETSPSLLRSLCEVTDATPVNFDESLGYCCLTQSRDIVMPRICGVQSIIPFTSLFSDFSGLLFSAVATSRISPSSSSEPIIGGTYERKSDLLTLAIEAQADSFVSFFVSSPYAQLQQRHLVTAAQRGTATAFQIIFSAMGSAVSTLSAVDPVSGETPITAAIACGTCLHLTSMLQLASRSLQSVNSYGYSPLMVACLVGNESALLHLISLGANVNEVCPRGMTPLIAAIASSVDRMVMPLVQNGAFVSLPDANGLTPLRAAELFGSSAMFPLLHQHGDDVKSGQSHSQLPPIDARSETSPNASISDPEGTVAVVDDTPSSPSQVLSAMAAVSLDQIRSLEMYFAEIAESHLAPSTASNGKYESSDTRTSTSVVAFIRSTPLLPTGAVRIPIQAHNITVTTTHRGGEEKDFLPLYLNIEQMVKEIATVLKAMILDPHIVAEYVPLSDGDRSAILWLLSRLGTSVQTLVQRFLHHPPAEASTLLELETTFHEAQAAVHTAHRFVAVLHALHRIRVLNIRPITLCSVAEHPIWLRAVHALPTSSLGTDVDGVIAPLSLPTNLVLQALEATLPLVKDHPTVIKAIELLLDPHTSGVTTIFEFSFVHQILSEFSDEGLSSLHVLLGYHAVFLNGLPEVNKVWLRRAAPYDYVVVIGPVGVTILTNKTTTKTPLGSPSAITLASSIETRTYHNVASLLLLESSILRT</sequence>
<keyword evidence="2 3" id="KW-0040">ANK repeat</keyword>
<evidence type="ECO:0000256" key="1">
    <source>
        <dbReference type="ARBA" id="ARBA00022737"/>
    </source>
</evidence>
<evidence type="ECO:0000256" key="4">
    <source>
        <dbReference type="SAM" id="MobiDB-lite"/>
    </source>
</evidence>
<dbReference type="SUPFAM" id="SSF48403">
    <property type="entry name" value="Ankyrin repeat"/>
    <property type="match status" value="2"/>
</dbReference>
<organism evidence="5 6">
    <name type="scientific">Bodo saltans</name>
    <name type="common">Flagellated protozoan</name>
    <dbReference type="NCBI Taxonomy" id="75058"/>
    <lineage>
        <taxon>Eukaryota</taxon>
        <taxon>Discoba</taxon>
        <taxon>Euglenozoa</taxon>
        <taxon>Kinetoplastea</taxon>
        <taxon>Metakinetoplastina</taxon>
        <taxon>Eubodonida</taxon>
        <taxon>Bodonidae</taxon>
        <taxon>Bodo</taxon>
    </lineage>
</organism>
<dbReference type="AlphaFoldDB" id="A0A0S4IWV1"/>